<gene>
    <name evidence="3" type="ORF">UFOVP1010_15</name>
    <name evidence="4" type="ORF">UFOVP1359_3</name>
    <name evidence="1" type="ORF">UFOVP838_40</name>
    <name evidence="2" type="ORF">UFOVP932_27</name>
</gene>
<reference evidence="3" key="1">
    <citation type="submission" date="2020-05" db="EMBL/GenBank/DDBJ databases">
        <authorList>
            <person name="Chiriac C."/>
            <person name="Salcher M."/>
            <person name="Ghai R."/>
            <person name="Kavagutti S V."/>
        </authorList>
    </citation>
    <scope>NUCLEOTIDE SEQUENCE</scope>
</reference>
<evidence type="ECO:0000313" key="3">
    <source>
        <dbReference type="EMBL" id="CAB4177593.1"/>
    </source>
</evidence>
<dbReference type="EMBL" id="LR796955">
    <property type="protein sequence ID" value="CAB4177593.1"/>
    <property type="molecule type" value="Genomic_DNA"/>
</dbReference>
<protein>
    <submittedName>
        <fullName evidence="3">Uncharacterized protein</fullName>
    </submittedName>
</protein>
<proteinExistence type="predicted"/>
<dbReference type="EMBL" id="LR796880">
    <property type="protein sequence ID" value="CAB4171759.1"/>
    <property type="molecule type" value="Genomic_DNA"/>
</dbReference>
<evidence type="ECO:0000313" key="4">
    <source>
        <dbReference type="EMBL" id="CAB4201875.1"/>
    </source>
</evidence>
<name>A0A6J5Q019_9CAUD</name>
<organism evidence="3">
    <name type="scientific">uncultured Caudovirales phage</name>
    <dbReference type="NCBI Taxonomy" id="2100421"/>
    <lineage>
        <taxon>Viruses</taxon>
        <taxon>Duplodnaviria</taxon>
        <taxon>Heunggongvirae</taxon>
        <taxon>Uroviricota</taxon>
        <taxon>Caudoviricetes</taxon>
        <taxon>Peduoviridae</taxon>
        <taxon>Maltschvirus</taxon>
        <taxon>Maltschvirus maltsch</taxon>
    </lineage>
</organism>
<dbReference type="EMBL" id="LR796792">
    <property type="protein sequence ID" value="CAB4166634.1"/>
    <property type="molecule type" value="Genomic_DNA"/>
</dbReference>
<evidence type="ECO:0000313" key="2">
    <source>
        <dbReference type="EMBL" id="CAB4171759.1"/>
    </source>
</evidence>
<evidence type="ECO:0000313" key="1">
    <source>
        <dbReference type="EMBL" id="CAB4166634.1"/>
    </source>
</evidence>
<sequence>MDIVDKLKDSYAFLGDPLHRQAWEEIEQLRADVELLMFMLGIGEVNDNPTDANDTDGHPERSS</sequence>
<accession>A0A6J5Q019</accession>
<dbReference type="EMBL" id="LR797309">
    <property type="protein sequence ID" value="CAB4201875.1"/>
    <property type="molecule type" value="Genomic_DNA"/>
</dbReference>